<feature type="compositionally biased region" description="Pro residues" evidence="1">
    <location>
        <begin position="119"/>
        <end position="135"/>
    </location>
</feature>
<feature type="region of interest" description="Disordered" evidence="1">
    <location>
        <begin position="177"/>
        <end position="222"/>
    </location>
</feature>
<organism evidence="2 3">
    <name type="scientific">Mycena chlorophos</name>
    <name type="common">Agaric fungus</name>
    <name type="synonym">Agaricus chlorophos</name>
    <dbReference type="NCBI Taxonomy" id="658473"/>
    <lineage>
        <taxon>Eukaryota</taxon>
        <taxon>Fungi</taxon>
        <taxon>Dikarya</taxon>
        <taxon>Basidiomycota</taxon>
        <taxon>Agaricomycotina</taxon>
        <taxon>Agaricomycetes</taxon>
        <taxon>Agaricomycetidae</taxon>
        <taxon>Agaricales</taxon>
        <taxon>Marasmiineae</taxon>
        <taxon>Mycenaceae</taxon>
        <taxon>Mycena</taxon>
    </lineage>
</organism>
<dbReference type="Proteomes" id="UP000613580">
    <property type="component" value="Unassembled WGS sequence"/>
</dbReference>
<feature type="compositionally biased region" description="Basic and acidic residues" evidence="1">
    <location>
        <begin position="305"/>
        <end position="317"/>
    </location>
</feature>
<evidence type="ECO:0000313" key="3">
    <source>
        <dbReference type="Proteomes" id="UP000613580"/>
    </source>
</evidence>
<feature type="compositionally biased region" description="Basic and acidic residues" evidence="1">
    <location>
        <begin position="177"/>
        <end position="187"/>
    </location>
</feature>
<proteinExistence type="predicted"/>
<name>A0A8H6SMW0_MYCCL</name>
<protein>
    <submittedName>
        <fullName evidence="2">Uncharacterized protein</fullName>
    </submittedName>
</protein>
<accession>A0A8H6SMW0</accession>
<sequence length="437" mass="47271">MPPARSSTRSSGPLTRSKSGSSLCRSTNSKATRSLDALTSEQNAFLVSLNSNNRRATGKRKGKKKCGGRLAKTNTDPADEAKDTLSAFTVEYLHGLRHILPRSACASLQPSGSAGPSSPSCPAPPHGIPGAPPPYTQYKEHKKPPPTLVIPGPSMWFVPTLMPVAFVPQPAPSRLDWESELELHSESEPESAEDDSEGEDSADSYDIQVDSKPINISDLEPRPIETTAHLDIENSRVSCVPRGCGDDGLAAKSPAASNCDEVTVELPHWDPDVDATVPKATNEVKVDNSEARSIDTIPNPSEPANEPRDSALPRDDGVQPATAIEPEMVPENLLQELEVSEPQDPWGWDWNVQEARATLASATDEWWDEAAGLWSGSGPFWDDPGAHEPPGSGLDDEPPQQLREGFGFGHSELDPALRDFVDLFPAESPMFENVEWR</sequence>
<evidence type="ECO:0000313" key="2">
    <source>
        <dbReference type="EMBL" id="KAF7302548.1"/>
    </source>
</evidence>
<feature type="compositionally biased region" description="Low complexity" evidence="1">
    <location>
        <begin position="107"/>
        <end position="118"/>
    </location>
</feature>
<feature type="region of interest" description="Disordered" evidence="1">
    <location>
        <begin position="375"/>
        <end position="410"/>
    </location>
</feature>
<feature type="compositionally biased region" description="Basic residues" evidence="1">
    <location>
        <begin position="56"/>
        <end position="67"/>
    </location>
</feature>
<gene>
    <name evidence="2" type="ORF">HMN09_00889300</name>
</gene>
<feature type="region of interest" description="Disordered" evidence="1">
    <location>
        <begin position="270"/>
        <end position="321"/>
    </location>
</feature>
<reference evidence="2" key="1">
    <citation type="submission" date="2020-05" db="EMBL/GenBank/DDBJ databases">
        <title>Mycena genomes resolve the evolution of fungal bioluminescence.</title>
        <authorList>
            <person name="Tsai I.J."/>
        </authorList>
    </citation>
    <scope>NUCLEOTIDE SEQUENCE</scope>
    <source>
        <strain evidence="2">110903Hualien_Pintung</strain>
    </source>
</reference>
<feature type="compositionally biased region" description="Basic and acidic residues" evidence="1">
    <location>
        <begin position="282"/>
        <end position="293"/>
    </location>
</feature>
<feature type="region of interest" description="Disordered" evidence="1">
    <location>
        <begin position="1"/>
        <end position="29"/>
    </location>
</feature>
<evidence type="ECO:0000256" key="1">
    <source>
        <dbReference type="SAM" id="MobiDB-lite"/>
    </source>
</evidence>
<keyword evidence="3" id="KW-1185">Reference proteome</keyword>
<feature type="region of interest" description="Disordered" evidence="1">
    <location>
        <begin position="107"/>
        <end position="146"/>
    </location>
</feature>
<comment type="caution">
    <text evidence="2">The sequence shown here is derived from an EMBL/GenBank/DDBJ whole genome shotgun (WGS) entry which is preliminary data.</text>
</comment>
<feature type="compositionally biased region" description="Acidic residues" evidence="1">
    <location>
        <begin position="188"/>
        <end position="203"/>
    </location>
</feature>
<feature type="region of interest" description="Disordered" evidence="1">
    <location>
        <begin position="49"/>
        <end position="78"/>
    </location>
</feature>
<dbReference type="EMBL" id="JACAZE010000012">
    <property type="protein sequence ID" value="KAF7302548.1"/>
    <property type="molecule type" value="Genomic_DNA"/>
</dbReference>
<dbReference type="AlphaFoldDB" id="A0A8H6SMW0"/>